<sequence length="337" mass="39960">MFFNTSKLLFFLCLIIGTFLTISSNSLMGVWMGLEINLLSFIPLMIDTNNLMTTEATLKYFLNQVMASLILLFMMIFYMNNSMILFINNNYNIFMVIMMSTMLMKSGAAPFHFWLPQVMNKINWSNNLILMTIQKIGPMIILSYLINTKFLIFIIIMNMIVSTISGFNQISLRKIMAFSSINHMGWMMLALMMNETLWLNYFIFYSLFSLTVVFIFKNYNLYFLNQMFSLKINYLMKFIIFCSFLSLGGLPPFLGFFPKWLVIQFMVNFNLALLTLMVFCSLIILYFYLRICYSAFMLFNYFNSWKYFNYKNNIFMMINLFTTLMGLFFISCMFMFL</sequence>
<name>A0A8K1XC29_9DIPT</name>
<feature type="transmembrane region" description="Helical" evidence="18">
    <location>
        <begin position="60"/>
        <end position="79"/>
    </location>
</feature>
<feature type="domain" description="NADH:quinone oxidoreductase/Mrp antiporter transmembrane" evidence="19">
    <location>
        <begin position="24"/>
        <end position="282"/>
    </location>
</feature>
<comment type="similarity">
    <text evidence="3 18">Belongs to the complex I subunit 2 family.</text>
</comment>
<evidence type="ECO:0000256" key="5">
    <source>
        <dbReference type="ARBA" id="ARBA00021008"/>
    </source>
</evidence>
<evidence type="ECO:0000256" key="4">
    <source>
        <dbReference type="ARBA" id="ARBA00012944"/>
    </source>
</evidence>
<keyword evidence="12 18" id="KW-1133">Transmembrane helix</keyword>
<dbReference type="PANTHER" id="PTHR46552">
    <property type="entry name" value="NADH-UBIQUINONE OXIDOREDUCTASE CHAIN 2"/>
    <property type="match status" value="1"/>
</dbReference>
<proteinExistence type="inferred from homology"/>
<keyword evidence="7 18" id="KW-0679">Respiratory chain</keyword>
<dbReference type="GO" id="GO:0005743">
    <property type="term" value="C:mitochondrial inner membrane"/>
    <property type="evidence" value="ECO:0007669"/>
    <property type="project" value="UniProtKB-SubCell"/>
</dbReference>
<evidence type="ECO:0000259" key="19">
    <source>
        <dbReference type="Pfam" id="PF00361"/>
    </source>
</evidence>
<keyword evidence="11 18" id="KW-0249">Electron transport</keyword>
<feature type="transmembrane region" description="Helical" evidence="18">
    <location>
        <begin position="150"/>
        <end position="168"/>
    </location>
</feature>
<feature type="transmembrane region" description="Helical" evidence="18">
    <location>
        <begin position="91"/>
        <end position="115"/>
    </location>
</feature>
<dbReference type="AlphaFoldDB" id="A0A8K1XC29"/>
<accession>A0A8K1XC29</accession>
<keyword evidence="16 18" id="KW-0472">Membrane</keyword>
<keyword evidence="14 18" id="KW-0830">Ubiquinone</keyword>
<dbReference type="InterPro" id="IPR050175">
    <property type="entry name" value="Complex_I_Subunit_2"/>
</dbReference>
<evidence type="ECO:0000256" key="1">
    <source>
        <dbReference type="ARBA" id="ARBA00003257"/>
    </source>
</evidence>
<feature type="transmembrane region" description="Helical" evidence="18">
    <location>
        <begin position="269"/>
        <end position="293"/>
    </location>
</feature>
<protein>
    <recommendedName>
        <fullName evidence="5 18">NADH-ubiquinone oxidoreductase chain 2</fullName>
        <ecNumber evidence="4 18">7.1.1.2</ecNumber>
    </recommendedName>
</protein>
<evidence type="ECO:0000256" key="6">
    <source>
        <dbReference type="ARBA" id="ARBA00022448"/>
    </source>
</evidence>
<keyword evidence="13 18" id="KW-0520">NAD</keyword>
<dbReference type="InterPro" id="IPR001750">
    <property type="entry name" value="ND/Mrp_TM"/>
</dbReference>
<evidence type="ECO:0000256" key="2">
    <source>
        <dbReference type="ARBA" id="ARBA00004448"/>
    </source>
</evidence>
<evidence type="ECO:0000256" key="3">
    <source>
        <dbReference type="ARBA" id="ARBA00007012"/>
    </source>
</evidence>
<feature type="transmembrane region" description="Helical" evidence="18">
    <location>
        <begin position="238"/>
        <end position="257"/>
    </location>
</feature>
<comment type="function">
    <text evidence="1">Core subunit of the mitochondrial membrane respiratory chain NADH dehydrogenase (Complex I) that is believed to belong to the minimal assembly required for catalysis. Complex I functions in the transfer of electrons from NADH to the respiratory chain. The immediate electron acceptor for the enzyme is believed to be ubiquinone.</text>
</comment>
<feature type="transmembrane region" description="Helical" evidence="18">
    <location>
        <begin position="175"/>
        <end position="192"/>
    </location>
</feature>
<evidence type="ECO:0000256" key="14">
    <source>
        <dbReference type="ARBA" id="ARBA00023075"/>
    </source>
</evidence>
<keyword evidence="6" id="KW-0813">Transport</keyword>
<dbReference type="Pfam" id="PF00361">
    <property type="entry name" value="Proton_antipo_M"/>
    <property type="match status" value="1"/>
</dbReference>
<feature type="transmembrane region" description="Helical" evidence="18">
    <location>
        <begin position="198"/>
        <end position="217"/>
    </location>
</feature>
<keyword evidence="10 18" id="KW-1278">Translocase</keyword>
<evidence type="ECO:0000313" key="20">
    <source>
        <dbReference type="EMBL" id="UHJ18728.1"/>
    </source>
</evidence>
<dbReference type="GO" id="GO:0008137">
    <property type="term" value="F:NADH dehydrogenase (ubiquinone) activity"/>
    <property type="evidence" value="ECO:0007669"/>
    <property type="project" value="UniProtKB-EC"/>
</dbReference>
<dbReference type="PRINTS" id="PR01436">
    <property type="entry name" value="NADHDHGNASE2"/>
</dbReference>
<comment type="subcellular location">
    <subcellularLocation>
        <location evidence="2 18">Mitochondrion inner membrane</location>
        <topology evidence="2 18">Multi-pass membrane protein</topology>
    </subcellularLocation>
</comment>
<dbReference type="EC" id="7.1.1.2" evidence="4 18"/>
<evidence type="ECO:0000256" key="18">
    <source>
        <dbReference type="RuleBase" id="RU003403"/>
    </source>
</evidence>
<comment type="function">
    <text evidence="18">Core subunit of the mitochondrial membrane respiratory chain NADH dehydrogenase (Complex I) which catalyzes electron transfer from NADH through the respiratory chain, using ubiquinone as an electron acceptor. Essential for the catalytic activity and assembly of complex I.</text>
</comment>
<keyword evidence="9 18" id="KW-0999">Mitochondrion inner membrane</keyword>
<dbReference type="InterPro" id="IPR003917">
    <property type="entry name" value="NADH_UbQ_OxRdtase_chain2"/>
</dbReference>
<geneLocation type="mitochondrion" evidence="20"/>
<evidence type="ECO:0000256" key="13">
    <source>
        <dbReference type="ARBA" id="ARBA00023027"/>
    </source>
</evidence>
<evidence type="ECO:0000256" key="17">
    <source>
        <dbReference type="ARBA" id="ARBA00049551"/>
    </source>
</evidence>
<comment type="catalytic activity">
    <reaction evidence="17 18">
        <text>a ubiquinone + NADH + 5 H(+)(in) = a ubiquinol + NAD(+) + 4 H(+)(out)</text>
        <dbReference type="Rhea" id="RHEA:29091"/>
        <dbReference type="Rhea" id="RHEA-COMP:9565"/>
        <dbReference type="Rhea" id="RHEA-COMP:9566"/>
        <dbReference type="ChEBI" id="CHEBI:15378"/>
        <dbReference type="ChEBI" id="CHEBI:16389"/>
        <dbReference type="ChEBI" id="CHEBI:17976"/>
        <dbReference type="ChEBI" id="CHEBI:57540"/>
        <dbReference type="ChEBI" id="CHEBI:57945"/>
        <dbReference type="EC" id="7.1.1.2"/>
    </reaction>
</comment>
<keyword evidence="15 18" id="KW-0496">Mitochondrion</keyword>
<feature type="transmembrane region" description="Helical" evidence="18">
    <location>
        <begin position="314"/>
        <end position="336"/>
    </location>
</feature>
<evidence type="ECO:0000256" key="11">
    <source>
        <dbReference type="ARBA" id="ARBA00022982"/>
    </source>
</evidence>
<gene>
    <name evidence="20" type="primary">ND2</name>
</gene>
<organism evidence="20">
    <name type="scientific">Pericoma sp. ZHK-2021</name>
    <dbReference type="NCBI Taxonomy" id="2905160"/>
    <lineage>
        <taxon>Eukaryota</taxon>
        <taxon>Metazoa</taxon>
        <taxon>Ecdysozoa</taxon>
        <taxon>Arthropoda</taxon>
        <taxon>Hexapoda</taxon>
        <taxon>Insecta</taxon>
        <taxon>Pterygota</taxon>
        <taxon>Neoptera</taxon>
        <taxon>Endopterygota</taxon>
        <taxon>Diptera</taxon>
        <taxon>Nematocera</taxon>
        <taxon>Psychodoidea</taxon>
        <taxon>Psychodidae</taxon>
        <taxon>Pericoma</taxon>
    </lineage>
</organism>
<keyword evidence="8 18" id="KW-0812">Transmembrane</keyword>
<evidence type="ECO:0000256" key="8">
    <source>
        <dbReference type="ARBA" id="ARBA00022692"/>
    </source>
</evidence>
<dbReference type="GO" id="GO:0006120">
    <property type="term" value="P:mitochondrial electron transport, NADH to ubiquinone"/>
    <property type="evidence" value="ECO:0007669"/>
    <property type="project" value="InterPro"/>
</dbReference>
<evidence type="ECO:0000256" key="16">
    <source>
        <dbReference type="ARBA" id="ARBA00023136"/>
    </source>
</evidence>
<dbReference type="PANTHER" id="PTHR46552:SF1">
    <property type="entry name" value="NADH-UBIQUINONE OXIDOREDUCTASE CHAIN 2"/>
    <property type="match status" value="1"/>
</dbReference>
<evidence type="ECO:0000256" key="10">
    <source>
        <dbReference type="ARBA" id="ARBA00022967"/>
    </source>
</evidence>
<evidence type="ECO:0000256" key="7">
    <source>
        <dbReference type="ARBA" id="ARBA00022660"/>
    </source>
</evidence>
<evidence type="ECO:0000256" key="15">
    <source>
        <dbReference type="ARBA" id="ARBA00023128"/>
    </source>
</evidence>
<dbReference type="EMBL" id="MZ317923">
    <property type="protein sequence ID" value="UHJ18728.1"/>
    <property type="molecule type" value="Genomic_DNA"/>
</dbReference>
<evidence type="ECO:0000256" key="9">
    <source>
        <dbReference type="ARBA" id="ARBA00022792"/>
    </source>
</evidence>
<reference evidence="20" key="1">
    <citation type="submission" date="2021-05" db="EMBL/GenBank/DDBJ databases">
        <title>Sequence analysis of mitochondrial genome of a moth fly (Diptera: Psychodidae) and its phylogenetic implications.</title>
        <authorList>
            <person name="Yao Y."/>
            <person name="Wang Y."/>
            <person name="Xu Y."/>
            <person name="Gao G."/>
            <person name="Kang Z."/>
        </authorList>
    </citation>
    <scope>NUCLEOTIDE SEQUENCE</scope>
</reference>
<evidence type="ECO:0000256" key="12">
    <source>
        <dbReference type="ARBA" id="ARBA00022989"/>
    </source>
</evidence>